<evidence type="ECO:0000313" key="2">
    <source>
        <dbReference type="EMBL" id="MBA0794262.1"/>
    </source>
</evidence>
<dbReference type="Proteomes" id="UP000593560">
    <property type="component" value="Unassembled WGS sequence"/>
</dbReference>
<name>A0A7J9G9M3_9ROSI</name>
<dbReference type="AlphaFoldDB" id="A0A7J9G9M3"/>
<sequence>MASLPPSNGQTEDKESLSKSSLTQDNSSPLVVFAHGAGAPSSFGWMIRSLLSPSSFIRLYGFLFCYYMVKYVCEKESLHPRQKLTLEAGKCKCPKSFKLNNQVPYFHPAFSHWRDGRETLGFFVAQDLQQSMALTCSMVSTAALLDLFGSRLVGWE</sequence>
<comment type="caution">
    <text evidence="2">The sequence shown here is derived from an EMBL/GenBank/DDBJ whole genome shotgun (WGS) entry which is preliminary data.</text>
</comment>
<protein>
    <submittedName>
        <fullName evidence="2">Uncharacterized protein</fullName>
    </submittedName>
</protein>
<reference evidence="2 3" key="1">
    <citation type="journal article" date="2019" name="Genome Biol. Evol.">
        <title>Insights into the evolution of the New World diploid cottons (Gossypium, subgenus Houzingenia) based on genome sequencing.</title>
        <authorList>
            <person name="Grover C.E."/>
            <person name="Arick M.A. 2nd"/>
            <person name="Thrash A."/>
            <person name="Conover J.L."/>
            <person name="Sanders W.S."/>
            <person name="Peterson D.G."/>
            <person name="Frelichowski J.E."/>
            <person name="Scheffler J.A."/>
            <person name="Scheffler B.E."/>
            <person name="Wendel J.F."/>
        </authorList>
    </citation>
    <scope>NUCLEOTIDE SEQUENCE [LARGE SCALE GENOMIC DNA]</scope>
    <source>
        <strain evidence="2">0</strain>
        <tissue evidence="2">Leaf</tissue>
    </source>
</reference>
<feature type="compositionally biased region" description="Polar residues" evidence="1">
    <location>
        <begin position="1"/>
        <end position="10"/>
    </location>
</feature>
<feature type="region of interest" description="Disordered" evidence="1">
    <location>
        <begin position="1"/>
        <end position="23"/>
    </location>
</feature>
<keyword evidence="3" id="KW-1185">Reference proteome</keyword>
<accession>A0A7J9G9M3</accession>
<organism evidence="2 3">
    <name type="scientific">Gossypium harknessii</name>
    <dbReference type="NCBI Taxonomy" id="34285"/>
    <lineage>
        <taxon>Eukaryota</taxon>
        <taxon>Viridiplantae</taxon>
        <taxon>Streptophyta</taxon>
        <taxon>Embryophyta</taxon>
        <taxon>Tracheophyta</taxon>
        <taxon>Spermatophyta</taxon>
        <taxon>Magnoliopsida</taxon>
        <taxon>eudicotyledons</taxon>
        <taxon>Gunneridae</taxon>
        <taxon>Pentapetalae</taxon>
        <taxon>rosids</taxon>
        <taxon>malvids</taxon>
        <taxon>Malvales</taxon>
        <taxon>Malvaceae</taxon>
        <taxon>Malvoideae</taxon>
        <taxon>Gossypium</taxon>
    </lineage>
</organism>
<evidence type="ECO:0000256" key="1">
    <source>
        <dbReference type="SAM" id="MobiDB-lite"/>
    </source>
</evidence>
<gene>
    <name evidence="2" type="ORF">Gohar_018612</name>
</gene>
<proteinExistence type="predicted"/>
<evidence type="ECO:0000313" key="3">
    <source>
        <dbReference type="Proteomes" id="UP000593560"/>
    </source>
</evidence>
<dbReference type="OrthoDB" id="1001946at2759"/>
<dbReference type="EMBL" id="JABFAD010000003">
    <property type="protein sequence ID" value="MBA0794262.1"/>
    <property type="molecule type" value="Genomic_DNA"/>
</dbReference>